<comment type="caution">
    <text evidence="7">The sequence shown here is derived from an EMBL/GenBank/DDBJ whole genome shotgun (WGS) entry which is preliminary data.</text>
</comment>
<evidence type="ECO:0000313" key="7">
    <source>
        <dbReference type="EMBL" id="MDZ8118167.1"/>
    </source>
</evidence>
<dbReference type="InterPro" id="IPR027417">
    <property type="entry name" value="P-loop_NTPase"/>
</dbReference>
<evidence type="ECO:0000256" key="2">
    <source>
        <dbReference type="ARBA" id="ARBA00022741"/>
    </source>
</evidence>
<reference evidence="7 8" key="1">
    <citation type="journal article" date="2024" name="Appl. Environ. Microbiol.">
        <title>Pontiella agarivorans sp. nov., a novel marine anaerobic bacterium capable of degrading macroalgal polysaccharides and fixing nitrogen.</title>
        <authorList>
            <person name="Liu N."/>
            <person name="Kivenson V."/>
            <person name="Peng X."/>
            <person name="Cui Z."/>
            <person name="Lankiewicz T.S."/>
            <person name="Gosselin K.M."/>
            <person name="English C.J."/>
            <person name="Blair E.M."/>
            <person name="O'Malley M.A."/>
            <person name="Valentine D.L."/>
        </authorList>
    </citation>
    <scope>NUCLEOTIDE SEQUENCE [LARGE SCALE GENOMIC DNA]</scope>
    <source>
        <strain evidence="7 8">NLcol2</strain>
    </source>
</reference>
<keyword evidence="2" id="KW-0547">Nucleotide-binding</keyword>
<sequence>MIKAEQIHFSVGSKQILKPVNVELSGAGITVVLGPNGAGKSTLLKCLSGANRLSGGTVSIDGKTLQAYSRKALALRRAVLSQSTEIAFPFKVHEVVMMGRNPHSVRGETEADHQIVEEALRHVDASDLSDREFSTLSGGEKQRVQLARVLAQVWERKGALLMLDEPTSALDLRHQSQILGYVRRQVEQFGMTVLCILHDINLAASYADRIILMKDGEIVKHGDADAVLTSDHLSAVYDIPVSRHELAGQARFFID</sequence>
<protein>
    <submittedName>
        <fullName evidence="7">Heme ABC transporter ATP-binding protein</fullName>
    </submittedName>
</protein>
<dbReference type="EMBL" id="JARVCO010000007">
    <property type="protein sequence ID" value="MDZ8118167.1"/>
    <property type="molecule type" value="Genomic_DNA"/>
</dbReference>
<accession>A0ABU5MVD7</accession>
<dbReference type="InterPro" id="IPR017871">
    <property type="entry name" value="ABC_transporter-like_CS"/>
</dbReference>
<dbReference type="SMART" id="SM00382">
    <property type="entry name" value="AAA"/>
    <property type="match status" value="1"/>
</dbReference>
<dbReference type="PANTHER" id="PTHR42794">
    <property type="entry name" value="HEMIN IMPORT ATP-BINDING PROTEIN HMUV"/>
    <property type="match status" value="1"/>
</dbReference>
<comment type="function">
    <text evidence="5">Part of the ABC transporter complex HmuTUV involved in hemin import. Responsible for energy coupling to the transport system.</text>
</comment>
<dbReference type="InterPro" id="IPR003593">
    <property type="entry name" value="AAA+_ATPase"/>
</dbReference>
<keyword evidence="4" id="KW-1278">Translocase</keyword>
<dbReference type="Proteomes" id="UP001290861">
    <property type="component" value="Unassembled WGS sequence"/>
</dbReference>
<gene>
    <name evidence="7" type="ORF">P9H32_05945</name>
</gene>
<dbReference type="PROSITE" id="PS00211">
    <property type="entry name" value="ABC_TRANSPORTER_1"/>
    <property type="match status" value="1"/>
</dbReference>
<dbReference type="RefSeq" id="WP_322607966.1">
    <property type="nucleotide sequence ID" value="NZ_JARVCO010000007.1"/>
</dbReference>
<evidence type="ECO:0000259" key="6">
    <source>
        <dbReference type="PROSITE" id="PS50893"/>
    </source>
</evidence>
<keyword evidence="3 7" id="KW-0067">ATP-binding</keyword>
<organism evidence="7 8">
    <name type="scientific">Pontiella agarivorans</name>
    <dbReference type="NCBI Taxonomy" id="3038953"/>
    <lineage>
        <taxon>Bacteria</taxon>
        <taxon>Pseudomonadati</taxon>
        <taxon>Kiritimatiellota</taxon>
        <taxon>Kiritimatiellia</taxon>
        <taxon>Kiritimatiellales</taxon>
        <taxon>Pontiellaceae</taxon>
        <taxon>Pontiella</taxon>
    </lineage>
</organism>
<dbReference type="SUPFAM" id="SSF52540">
    <property type="entry name" value="P-loop containing nucleoside triphosphate hydrolases"/>
    <property type="match status" value="1"/>
</dbReference>
<dbReference type="Pfam" id="PF00005">
    <property type="entry name" value="ABC_tran"/>
    <property type="match status" value="1"/>
</dbReference>
<dbReference type="NCBIfam" id="NF010068">
    <property type="entry name" value="PRK13548.1"/>
    <property type="match status" value="1"/>
</dbReference>
<evidence type="ECO:0000313" key="8">
    <source>
        <dbReference type="Proteomes" id="UP001290861"/>
    </source>
</evidence>
<feature type="domain" description="ABC transporter" evidence="6">
    <location>
        <begin position="2"/>
        <end position="240"/>
    </location>
</feature>
<keyword evidence="8" id="KW-1185">Reference proteome</keyword>
<dbReference type="Gene3D" id="3.40.50.300">
    <property type="entry name" value="P-loop containing nucleotide triphosphate hydrolases"/>
    <property type="match status" value="1"/>
</dbReference>
<dbReference type="GO" id="GO:0005524">
    <property type="term" value="F:ATP binding"/>
    <property type="evidence" value="ECO:0007669"/>
    <property type="project" value="UniProtKB-KW"/>
</dbReference>
<keyword evidence="1" id="KW-0813">Transport</keyword>
<proteinExistence type="predicted"/>
<dbReference type="InterPro" id="IPR003439">
    <property type="entry name" value="ABC_transporter-like_ATP-bd"/>
</dbReference>
<evidence type="ECO:0000256" key="1">
    <source>
        <dbReference type="ARBA" id="ARBA00022448"/>
    </source>
</evidence>
<evidence type="ECO:0000256" key="4">
    <source>
        <dbReference type="ARBA" id="ARBA00022967"/>
    </source>
</evidence>
<dbReference type="PANTHER" id="PTHR42794:SF1">
    <property type="entry name" value="HEMIN IMPORT ATP-BINDING PROTEIN HMUV"/>
    <property type="match status" value="1"/>
</dbReference>
<dbReference type="PROSITE" id="PS50893">
    <property type="entry name" value="ABC_TRANSPORTER_2"/>
    <property type="match status" value="1"/>
</dbReference>
<evidence type="ECO:0000256" key="5">
    <source>
        <dbReference type="ARBA" id="ARBA00037066"/>
    </source>
</evidence>
<dbReference type="CDD" id="cd03214">
    <property type="entry name" value="ABC_Iron-Siderophores_B12_Hemin"/>
    <property type="match status" value="1"/>
</dbReference>
<name>A0ABU5MVD7_9BACT</name>
<evidence type="ECO:0000256" key="3">
    <source>
        <dbReference type="ARBA" id="ARBA00022840"/>
    </source>
</evidence>